<gene>
    <name evidence="1" type="ORF">Ari01nite_68830</name>
</gene>
<evidence type="ECO:0000313" key="1">
    <source>
        <dbReference type="EMBL" id="GIE99418.1"/>
    </source>
</evidence>
<keyword evidence="2" id="KW-1185">Reference proteome</keyword>
<reference evidence="1" key="1">
    <citation type="submission" date="2021-01" db="EMBL/GenBank/DDBJ databases">
        <title>Whole genome shotgun sequence of Actinoplanes rishiriensis NBRC 108556.</title>
        <authorList>
            <person name="Komaki H."/>
            <person name="Tamura T."/>
        </authorList>
    </citation>
    <scope>NUCLEOTIDE SEQUENCE</scope>
    <source>
        <strain evidence="1">NBRC 108556</strain>
    </source>
</reference>
<organism evidence="1 2">
    <name type="scientific">Paractinoplanes rishiriensis</name>
    <dbReference type="NCBI Taxonomy" id="1050105"/>
    <lineage>
        <taxon>Bacteria</taxon>
        <taxon>Bacillati</taxon>
        <taxon>Actinomycetota</taxon>
        <taxon>Actinomycetes</taxon>
        <taxon>Micromonosporales</taxon>
        <taxon>Micromonosporaceae</taxon>
        <taxon>Paractinoplanes</taxon>
    </lineage>
</organism>
<dbReference type="AlphaFoldDB" id="A0A919K399"/>
<protein>
    <submittedName>
        <fullName evidence="1">Uncharacterized protein</fullName>
    </submittedName>
</protein>
<accession>A0A919K399</accession>
<evidence type="ECO:0000313" key="2">
    <source>
        <dbReference type="Proteomes" id="UP000636960"/>
    </source>
</evidence>
<sequence>MRRLSIRQPLFGAFFLVLFLMAAVGIAGRQGVRSIEGESKQLFEGTVASTVQLNAAQNALWELRFLHQRSSDTGGTGPTHPVG</sequence>
<proteinExistence type="predicted"/>
<dbReference type="Proteomes" id="UP000636960">
    <property type="component" value="Unassembled WGS sequence"/>
</dbReference>
<comment type="caution">
    <text evidence="1">The sequence shown here is derived from an EMBL/GenBank/DDBJ whole genome shotgun (WGS) entry which is preliminary data.</text>
</comment>
<dbReference type="EMBL" id="BOMV01000073">
    <property type="protein sequence ID" value="GIE99418.1"/>
    <property type="molecule type" value="Genomic_DNA"/>
</dbReference>
<name>A0A919K399_9ACTN</name>